<name>A0ABY0FE19_9NEIS</name>
<keyword evidence="9" id="KW-1185">Reference proteome</keyword>
<sequence>MKNSEFIRWLQQQGVTFKPGKGSHLIATLNGKSIGVPNHKGKEIPTGTAEGIKRKLGLK</sequence>
<accession>A0ABY0FE19</accession>
<evidence type="ECO:0000313" key="9">
    <source>
        <dbReference type="Proteomes" id="UP000290682"/>
    </source>
</evidence>
<protein>
    <submittedName>
        <fullName evidence="8">Type II toxin-antitoxin system HicA family toxin</fullName>
    </submittedName>
</protein>
<keyword evidence="3" id="KW-0540">Nuclease</keyword>
<gene>
    <name evidence="8" type="ORF">EBB06_12590</name>
</gene>
<dbReference type="SUPFAM" id="SSF54786">
    <property type="entry name" value="YcfA/nrd intein domain"/>
    <property type="match status" value="1"/>
</dbReference>
<dbReference type="EMBL" id="REGR01000014">
    <property type="protein sequence ID" value="RXZ42723.1"/>
    <property type="molecule type" value="Genomic_DNA"/>
</dbReference>
<dbReference type="InterPro" id="IPR038570">
    <property type="entry name" value="HicA_sf"/>
</dbReference>
<keyword evidence="7" id="KW-0346">Stress response</keyword>
<comment type="similarity">
    <text evidence="1">Belongs to the HicA mRNA interferase family.</text>
</comment>
<dbReference type="Pfam" id="PF07927">
    <property type="entry name" value="HicA_toxin"/>
    <property type="match status" value="1"/>
</dbReference>
<dbReference type="Gene3D" id="3.30.920.30">
    <property type="entry name" value="Hypothetical protein"/>
    <property type="match status" value="1"/>
</dbReference>
<evidence type="ECO:0000313" key="8">
    <source>
        <dbReference type="EMBL" id="RXZ42723.1"/>
    </source>
</evidence>
<keyword evidence="6" id="KW-0694">RNA-binding</keyword>
<evidence type="ECO:0000256" key="1">
    <source>
        <dbReference type="ARBA" id="ARBA00006620"/>
    </source>
</evidence>
<evidence type="ECO:0000256" key="4">
    <source>
        <dbReference type="ARBA" id="ARBA00022759"/>
    </source>
</evidence>
<evidence type="ECO:0000256" key="2">
    <source>
        <dbReference type="ARBA" id="ARBA00022649"/>
    </source>
</evidence>
<evidence type="ECO:0000256" key="3">
    <source>
        <dbReference type="ARBA" id="ARBA00022722"/>
    </source>
</evidence>
<evidence type="ECO:0000256" key="5">
    <source>
        <dbReference type="ARBA" id="ARBA00022801"/>
    </source>
</evidence>
<keyword evidence="2" id="KW-1277">Toxin-antitoxin system</keyword>
<proteinExistence type="inferred from homology"/>
<dbReference type="Proteomes" id="UP000290682">
    <property type="component" value="Unassembled WGS sequence"/>
</dbReference>
<keyword evidence="5" id="KW-0378">Hydrolase</keyword>
<evidence type="ECO:0000256" key="7">
    <source>
        <dbReference type="ARBA" id="ARBA00023016"/>
    </source>
</evidence>
<organism evidence="8 9">
    <name type="scientific">Crenobacter cavernae</name>
    <dbReference type="NCBI Taxonomy" id="2290923"/>
    <lineage>
        <taxon>Bacteria</taxon>
        <taxon>Pseudomonadati</taxon>
        <taxon>Pseudomonadota</taxon>
        <taxon>Betaproteobacteria</taxon>
        <taxon>Neisseriales</taxon>
        <taxon>Neisseriaceae</taxon>
        <taxon>Crenobacter</taxon>
    </lineage>
</organism>
<dbReference type="RefSeq" id="WP_129213512.1">
    <property type="nucleotide sequence ID" value="NZ_REGR01000014.1"/>
</dbReference>
<comment type="caution">
    <text evidence="8">The sequence shown here is derived from an EMBL/GenBank/DDBJ whole genome shotgun (WGS) entry which is preliminary data.</text>
</comment>
<dbReference type="InterPro" id="IPR012933">
    <property type="entry name" value="HicA_mRNA_interferase"/>
</dbReference>
<keyword evidence="4" id="KW-0255">Endonuclease</keyword>
<evidence type="ECO:0000256" key="6">
    <source>
        <dbReference type="ARBA" id="ARBA00022884"/>
    </source>
</evidence>
<reference evidence="8 9" key="1">
    <citation type="submission" date="2018-10" db="EMBL/GenBank/DDBJ databases">
        <title>Draft genome of Fastidiocella sp. strain 375T, a bacterium isolated from a karstic cave dripping water.</title>
        <authorList>
            <person name="Coelho C."/>
            <person name="Verissimo A."/>
            <person name="Tiago I."/>
        </authorList>
    </citation>
    <scope>NUCLEOTIDE SEQUENCE [LARGE SCALE GENOMIC DNA]</scope>
    <source>
        <strain evidence="8 9">CAVE-375</strain>
    </source>
</reference>